<evidence type="ECO:0000256" key="5">
    <source>
        <dbReference type="ARBA" id="ARBA00023136"/>
    </source>
</evidence>
<evidence type="ECO:0000256" key="6">
    <source>
        <dbReference type="ARBA" id="ARBA00023237"/>
    </source>
</evidence>
<dbReference type="InterPro" id="IPR012910">
    <property type="entry name" value="Plug_dom"/>
</dbReference>
<evidence type="ECO:0000256" key="1">
    <source>
        <dbReference type="ARBA" id="ARBA00004571"/>
    </source>
</evidence>
<dbReference type="InterPro" id="IPR036942">
    <property type="entry name" value="Beta-barrel_TonB_sf"/>
</dbReference>
<evidence type="ECO:0000256" key="2">
    <source>
        <dbReference type="ARBA" id="ARBA00022448"/>
    </source>
</evidence>
<dbReference type="InterPro" id="IPR039426">
    <property type="entry name" value="TonB-dep_rcpt-like"/>
</dbReference>
<dbReference type="Pfam" id="PF13715">
    <property type="entry name" value="CarbopepD_reg_2"/>
    <property type="match status" value="1"/>
</dbReference>
<evidence type="ECO:0000313" key="9">
    <source>
        <dbReference type="EMBL" id="MCJ8208092.1"/>
    </source>
</evidence>
<comment type="similarity">
    <text evidence="7">Belongs to the TonB-dependent receptor family.</text>
</comment>
<dbReference type="SUPFAM" id="SSF56935">
    <property type="entry name" value="Porins"/>
    <property type="match status" value="1"/>
</dbReference>
<dbReference type="RefSeq" id="WP_245127930.1">
    <property type="nucleotide sequence ID" value="NZ_JALJEJ010000001.1"/>
</dbReference>
<name>A0A9X1WYN8_9SPHI</name>
<dbReference type="InterPro" id="IPR037066">
    <property type="entry name" value="Plug_dom_sf"/>
</dbReference>
<keyword evidence="5 7" id="KW-0472">Membrane</keyword>
<dbReference type="Gene3D" id="2.170.130.10">
    <property type="entry name" value="TonB-dependent receptor, plug domain"/>
    <property type="match status" value="1"/>
</dbReference>
<protein>
    <submittedName>
        <fullName evidence="9">SusC/RagA family TonB-linked outer membrane protein</fullName>
    </submittedName>
</protein>
<dbReference type="Gene3D" id="2.40.170.20">
    <property type="entry name" value="TonB-dependent receptor, beta-barrel domain"/>
    <property type="match status" value="1"/>
</dbReference>
<comment type="caution">
    <text evidence="9">The sequence shown here is derived from an EMBL/GenBank/DDBJ whole genome shotgun (WGS) entry which is preliminary data.</text>
</comment>
<keyword evidence="2 7" id="KW-0813">Transport</keyword>
<evidence type="ECO:0000313" key="10">
    <source>
        <dbReference type="Proteomes" id="UP001139450"/>
    </source>
</evidence>
<sequence>MKINRDRLHRHMICIAMRWTALLFAIIICSTTLALSANNAYGQSVLEKNVSIVINSEPLKKALDNISKASGVNILYSGNAAQAEFVISIAVKNQKLKKVLDDALKGLPFSYSVLDNDILIRYDAAKLKQLKLQQQRERSLPLKGKVTDIKGEPLTGATVKIISTGKVAITDGEGNFILSDVLPTDTLQFSFIGFRSKKLPAKAVLMQNVITLEEDFSTLKEVVVSTGYQDVPLERATGSFSKVDNAQYNREVSTDVISRLKGIAPSLLFDQRSGSTRLSIRGRSTIFANDQPLIVVDNFPYDGDINNINPNDVESITLLKDAAAASIWGVRAGNGVIVITTKKGKRNQAPQVELNSNITVGAKPDLFYQKQISSSDFIDVEQFLFKNGFYDANLANNTTYPYVSPVVDLLDQQRSGTITAAQAQNQINALRGIDARNDLLKYFYRNSFNQQYEANVKGGAEKYTYYFSGGYDKNLAAARSNGYDRLGLNAQQGFNPFKNFSLNTSLVYTQSNQQTNPIASNLSLGGLGLKYPYAQLVDANGNALSVNKDYRASFVNAAVQKGLQDWTYKPYNELSAMTNNTRLTDMRFGTNLSYIIFNGLSATIYYQYERQSGNIENLNSVNSYYARNLINSYSVINTDGSIKRNVPLGGILSDNDNLLTSQSGRGQLNFQRSYGKSEIAAIAGYEVREAKVNGHSSLLYGYDPTNGQGQLVDYVDFFQQYPSGNFGSIPGVTAVSGTLDRFRSYYANGSYTYDGKYTASVSGRIDQSNLFGVKANQRSVPLWSSGIKWNIAKEAFYNIDWLPSLSLRASYGYNGNYDNTVSAFTTATYSINAITKQTSLQVNNPPNSLLQWEKNGIFNIGLDFATKADRISGSLEYYHKHSDNLIGYGPTDPTTGFTQFKGNVAGMSGNGVDIEWNSKNLTGKFNWQTAFNFSLVTDKITKYQPNTSGNSSLFIDASINSNTYYYSPVVGKPLFGIYALKWAGLDHDTGDPLGYLNGKVSKDYNSLINVPVDSLVYKGRATPSTYGAIRNTFAYGPVSMSFNITYRFGYYFRRSSISYSDLLTSATGHSDYAKRWQQPGDEAHTSVPSFIYPDDINRDTFYRWSETLIDKGDNIRLQDIRLGYDFGSSFKNKLGIRQLAVFAYANNIGLLWAANKDHIDPDFPVLPLPRTIAIGLKAGL</sequence>
<keyword evidence="3 7" id="KW-1134">Transmembrane beta strand</keyword>
<organism evidence="9 10">
    <name type="scientific">Mucilaginibacter straminoryzae</name>
    <dbReference type="NCBI Taxonomy" id="2932774"/>
    <lineage>
        <taxon>Bacteria</taxon>
        <taxon>Pseudomonadati</taxon>
        <taxon>Bacteroidota</taxon>
        <taxon>Sphingobacteriia</taxon>
        <taxon>Sphingobacteriales</taxon>
        <taxon>Sphingobacteriaceae</taxon>
        <taxon>Mucilaginibacter</taxon>
    </lineage>
</organism>
<dbReference type="Pfam" id="PF07715">
    <property type="entry name" value="Plug"/>
    <property type="match status" value="1"/>
</dbReference>
<evidence type="ECO:0000259" key="8">
    <source>
        <dbReference type="Pfam" id="PF07715"/>
    </source>
</evidence>
<keyword evidence="6 7" id="KW-0998">Cell outer membrane</keyword>
<comment type="subcellular location">
    <subcellularLocation>
        <location evidence="1 7">Cell outer membrane</location>
        <topology evidence="1 7">Multi-pass membrane protein</topology>
    </subcellularLocation>
</comment>
<evidence type="ECO:0000256" key="4">
    <source>
        <dbReference type="ARBA" id="ARBA00022692"/>
    </source>
</evidence>
<dbReference type="Proteomes" id="UP001139450">
    <property type="component" value="Unassembled WGS sequence"/>
</dbReference>
<reference evidence="9" key="1">
    <citation type="submission" date="2022-04" db="EMBL/GenBank/DDBJ databases">
        <title>Mucilaginibacter sp. RS28 isolated from freshwater.</title>
        <authorList>
            <person name="Ko S.-R."/>
        </authorList>
    </citation>
    <scope>NUCLEOTIDE SEQUENCE</scope>
    <source>
        <strain evidence="9">RS28</strain>
    </source>
</reference>
<evidence type="ECO:0000256" key="3">
    <source>
        <dbReference type="ARBA" id="ARBA00022452"/>
    </source>
</evidence>
<dbReference type="NCBIfam" id="TIGR04057">
    <property type="entry name" value="SusC_RagA_signa"/>
    <property type="match status" value="1"/>
</dbReference>
<dbReference type="InterPro" id="IPR008969">
    <property type="entry name" value="CarboxyPept-like_regulatory"/>
</dbReference>
<dbReference type="AlphaFoldDB" id="A0A9X1WYN8"/>
<dbReference type="InterPro" id="IPR023997">
    <property type="entry name" value="TonB-dep_OMP_SusC/RagA_CS"/>
</dbReference>
<dbReference type="PROSITE" id="PS52016">
    <property type="entry name" value="TONB_DEPENDENT_REC_3"/>
    <property type="match status" value="1"/>
</dbReference>
<proteinExistence type="inferred from homology"/>
<evidence type="ECO:0000256" key="7">
    <source>
        <dbReference type="PROSITE-ProRule" id="PRU01360"/>
    </source>
</evidence>
<gene>
    <name evidence="9" type="ORF">MUY27_00135</name>
</gene>
<accession>A0A9X1WYN8</accession>
<feature type="domain" description="TonB-dependent receptor plug" evidence="8">
    <location>
        <begin position="234"/>
        <end position="336"/>
    </location>
</feature>
<dbReference type="NCBIfam" id="TIGR04056">
    <property type="entry name" value="OMP_RagA_SusC"/>
    <property type="match status" value="1"/>
</dbReference>
<keyword evidence="10" id="KW-1185">Reference proteome</keyword>
<dbReference type="SUPFAM" id="SSF49464">
    <property type="entry name" value="Carboxypeptidase regulatory domain-like"/>
    <property type="match status" value="1"/>
</dbReference>
<dbReference type="EMBL" id="JALJEJ010000001">
    <property type="protein sequence ID" value="MCJ8208092.1"/>
    <property type="molecule type" value="Genomic_DNA"/>
</dbReference>
<dbReference type="GO" id="GO:0009279">
    <property type="term" value="C:cell outer membrane"/>
    <property type="evidence" value="ECO:0007669"/>
    <property type="project" value="UniProtKB-SubCell"/>
</dbReference>
<dbReference type="InterPro" id="IPR023996">
    <property type="entry name" value="TonB-dep_OMP_SusC/RagA"/>
</dbReference>
<keyword evidence="4 7" id="KW-0812">Transmembrane</keyword>